<dbReference type="PANTHER" id="PTHR20934">
    <property type="entry name" value="TRANSCRIPTION ELONGATION FACTOR 1 HOMOLOG"/>
    <property type="match status" value="1"/>
</dbReference>
<comment type="subcellular location">
    <subcellularLocation>
        <location evidence="2 11">Nucleus</location>
    </subcellularLocation>
</comment>
<dbReference type="GO" id="GO:0008023">
    <property type="term" value="C:transcription elongation factor complex"/>
    <property type="evidence" value="ECO:0007669"/>
    <property type="project" value="TreeGrafter"/>
</dbReference>
<dbReference type="GO" id="GO:0008270">
    <property type="term" value="F:zinc ion binding"/>
    <property type="evidence" value="ECO:0007669"/>
    <property type="project" value="UniProtKB-KW"/>
</dbReference>
<sequence>MPNFLYIKKKMTLSIYILRARTYRSYSVHSFFVLLVAPLPFTEAVRAERRAMGKRKSSAKPPPKKKMEKLSTVFSCPFCNHESSVECRMDRKNCIGEVTCRICQEHYSTNIDSLSEPIDVYSDWIDECERANAAAE</sequence>
<evidence type="ECO:0000256" key="4">
    <source>
        <dbReference type="ARBA" id="ARBA00014973"/>
    </source>
</evidence>
<evidence type="ECO:0000313" key="12">
    <source>
        <dbReference type="EMBL" id="KAH7434802.1"/>
    </source>
</evidence>
<keyword evidence="6 11" id="KW-0863">Zinc-finger</keyword>
<reference evidence="12" key="1">
    <citation type="submission" date="2021-08" db="EMBL/GenBank/DDBJ databases">
        <title>WGS assembly of Ceratopteris richardii.</title>
        <authorList>
            <person name="Marchant D.B."/>
            <person name="Chen G."/>
            <person name="Jenkins J."/>
            <person name="Shu S."/>
            <person name="Leebens-Mack J."/>
            <person name="Grimwood J."/>
            <person name="Schmutz J."/>
            <person name="Soltis P."/>
            <person name="Soltis D."/>
            <person name="Chen Z.-H."/>
        </authorList>
    </citation>
    <scope>NUCLEOTIDE SEQUENCE</scope>
    <source>
        <strain evidence="12">Whitten #5841</strain>
        <tissue evidence="12">Leaf</tissue>
    </source>
</reference>
<keyword evidence="7 11" id="KW-0862">Zinc</keyword>
<dbReference type="OrthoDB" id="445983at2759"/>
<evidence type="ECO:0000256" key="1">
    <source>
        <dbReference type="ARBA" id="ARBA00003357"/>
    </source>
</evidence>
<keyword evidence="10 11" id="KW-0539">Nucleus</keyword>
<evidence type="ECO:0000256" key="7">
    <source>
        <dbReference type="ARBA" id="ARBA00022833"/>
    </source>
</evidence>
<dbReference type="InterPro" id="IPR038567">
    <property type="entry name" value="T_Elf1_sf"/>
</dbReference>
<evidence type="ECO:0000256" key="10">
    <source>
        <dbReference type="ARBA" id="ARBA00023242"/>
    </source>
</evidence>
<dbReference type="Proteomes" id="UP000825935">
    <property type="component" value="Chromosome 6"/>
</dbReference>
<comment type="similarity">
    <text evidence="3 11">Belongs to the ELOF1 family.</text>
</comment>
<dbReference type="InterPro" id="IPR007808">
    <property type="entry name" value="Elf1"/>
</dbReference>
<keyword evidence="8 11" id="KW-0805">Transcription regulation</keyword>
<name>A0A8T2UH32_CERRI</name>
<dbReference type="PANTHER" id="PTHR20934:SF0">
    <property type="entry name" value="TRANSCRIPTION ELONGATION FACTOR 1 HOMOLOG"/>
    <property type="match status" value="1"/>
</dbReference>
<keyword evidence="13" id="KW-1185">Reference proteome</keyword>
<evidence type="ECO:0000256" key="8">
    <source>
        <dbReference type="ARBA" id="ARBA00023015"/>
    </source>
</evidence>
<accession>A0A8T2UH32</accession>
<dbReference type="EMBL" id="CM035411">
    <property type="protein sequence ID" value="KAH7434802.1"/>
    <property type="molecule type" value="Genomic_DNA"/>
</dbReference>
<dbReference type="AlphaFoldDB" id="A0A8T2UH32"/>
<evidence type="ECO:0000256" key="5">
    <source>
        <dbReference type="ARBA" id="ARBA00022723"/>
    </source>
</evidence>
<dbReference type="GO" id="GO:0000993">
    <property type="term" value="F:RNA polymerase II complex binding"/>
    <property type="evidence" value="ECO:0007669"/>
    <property type="project" value="TreeGrafter"/>
</dbReference>
<evidence type="ECO:0000256" key="2">
    <source>
        <dbReference type="ARBA" id="ARBA00004123"/>
    </source>
</evidence>
<dbReference type="SUPFAM" id="SSF57783">
    <property type="entry name" value="Zinc beta-ribbon"/>
    <property type="match status" value="1"/>
</dbReference>
<dbReference type="OMA" id="CWVCKES"/>
<dbReference type="GO" id="GO:0006368">
    <property type="term" value="P:transcription elongation by RNA polymerase II"/>
    <property type="evidence" value="ECO:0007669"/>
    <property type="project" value="TreeGrafter"/>
</dbReference>
<gene>
    <name evidence="12" type="ORF">KP509_06G035100</name>
</gene>
<proteinExistence type="inferred from homology"/>
<evidence type="ECO:0000256" key="6">
    <source>
        <dbReference type="ARBA" id="ARBA00022771"/>
    </source>
</evidence>
<comment type="function">
    <text evidence="1 11">Transcription elongation factor implicated in the maintenance of proper chromatin structure in actively transcribed regions.</text>
</comment>
<evidence type="ECO:0000313" key="13">
    <source>
        <dbReference type="Proteomes" id="UP000825935"/>
    </source>
</evidence>
<evidence type="ECO:0000256" key="11">
    <source>
        <dbReference type="RuleBase" id="RU364033"/>
    </source>
</evidence>
<dbReference type="Gene3D" id="2.20.25.190">
    <property type="match status" value="1"/>
</dbReference>
<organism evidence="12 13">
    <name type="scientific">Ceratopteris richardii</name>
    <name type="common">Triangle waterfern</name>
    <dbReference type="NCBI Taxonomy" id="49495"/>
    <lineage>
        <taxon>Eukaryota</taxon>
        <taxon>Viridiplantae</taxon>
        <taxon>Streptophyta</taxon>
        <taxon>Embryophyta</taxon>
        <taxon>Tracheophyta</taxon>
        <taxon>Polypodiopsida</taxon>
        <taxon>Polypodiidae</taxon>
        <taxon>Polypodiales</taxon>
        <taxon>Pteridineae</taxon>
        <taxon>Pteridaceae</taxon>
        <taxon>Parkerioideae</taxon>
        <taxon>Ceratopteris</taxon>
    </lineage>
</organism>
<dbReference type="Pfam" id="PF05129">
    <property type="entry name" value="Zn_ribbon_Elf1"/>
    <property type="match status" value="1"/>
</dbReference>
<evidence type="ECO:0000256" key="3">
    <source>
        <dbReference type="ARBA" id="ARBA00009730"/>
    </source>
</evidence>
<comment type="caution">
    <text evidence="12">The sequence shown here is derived from an EMBL/GenBank/DDBJ whole genome shotgun (WGS) entry which is preliminary data.</text>
</comment>
<evidence type="ECO:0000256" key="9">
    <source>
        <dbReference type="ARBA" id="ARBA00023163"/>
    </source>
</evidence>
<keyword evidence="5 11" id="KW-0479">Metal-binding</keyword>
<protein>
    <recommendedName>
        <fullName evidence="4 11">Transcription elongation factor 1 homolog</fullName>
    </recommendedName>
</protein>
<keyword evidence="9 11" id="KW-0804">Transcription</keyword>
<dbReference type="FunFam" id="2.20.25.190:FF:000001">
    <property type="entry name" value="Transcription elongation factor 1 homolog"/>
    <property type="match status" value="1"/>
</dbReference>